<dbReference type="OrthoDB" id="276348at2"/>
<sequence>MEKKEARIKCSGCGTSFKLRIPVTDKPVSFKCKKCGKVLKIKVVSNEEPPPPPEKLEFETSQLPELENYHDTPSPPTNLRPPSLVESHFFAQAVEHPPPSADSKRRWLMLADEMVKGPFTDEEILDMIREGEIIAETSLRLGERPWVKAIEISNFRELFPPSQRGLRPPLTAITLLDQEKISSSSPAQSFSIDFQKLLGYPVSEGKWQGIVVFAGIAFVLASVLSFNFLIGVPLNLIGWSILFGYLFTVMEQSKTAPTTPPPAWDFKKAKDLILSGARVLAVFAVYSLVPLTVLVSLMIAFFLNDMALFGYLSFVVLVLVYSGTLLIVPAALLELGNSKQLVTALNPMKAITLIKKSGKPYQAIALVSLAAGLACMIASLAAVFLTDVPVAGFLVAGLIMAAVFSYGHFIWFHMLGRFLNENSKMLVSTPASA</sequence>
<accession>I4CCG0</accession>
<feature type="transmembrane region" description="Helical" evidence="1">
    <location>
        <begin position="363"/>
        <end position="385"/>
    </location>
</feature>
<dbReference type="AlphaFoldDB" id="I4CCG0"/>
<feature type="transmembrane region" description="Helical" evidence="1">
    <location>
        <begin position="236"/>
        <end position="256"/>
    </location>
</feature>
<organism evidence="2 3">
    <name type="scientific">Desulfomonile tiedjei (strain ATCC 49306 / DSM 6799 / DCB-1)</name>
    <dbReference type="NCBI Taxonomy" id="706587"/>
    <lineage>
        <taxon>Bacteria</taxon>
        <taxon>Pseudomonadati</taxon>
        <taxon>Thermodesulfobacteriota</taxon>
        <taxon>Desulfomonilia</taxon>
        <taxon>Desulfomonilales</taxon>
        <taxon>Desulfomonilaceae</taxon>
        <taxon>Desulfomonile</taxon>
    </lineage>
</organism>
<reference evidence="3" key="1">
    <citation type="submission" date="2012-06" db="EMBL/GenBank/DDBJ databases">
        <title>Complete sequence of chromosome of Desulfomonile tiedjei DSM 6799.</title>
        <authorList>
            <person name="Lucas S."/>
            <person name="Copeland A."/>
            <person name="Lapidus A."/>
            <person name="Glavina del Rio T."/>
            <person name="Dalin E."/>
            <person name="Tice H."/>
            <person name="Bruce D."/>
            <person name="Goodwin L."/>
            <person name="Pitluck S."/>
            <person name="Peters L."/>
            <person name="Ovchinnikova G."/>
            <person name="Zeytun A."/>
            <person name="Lu M."/>
            <person name="Kyrpides N."/>
            <person name="Mavromatis K."/>
            <person name="Ivanova N."/>
            <person name="Brettin T."/>
            <person name="Detter J.C."/>
            <person name="Han C."/>
            <person name="Larimer F."/>
            <person name="Land M."/>
            <person name="Hauser L."/>
            <person name="Markowitz V."/>
            <person name="Cheng J.-F."/>
            <person name="Hugenholtz P."/>
            <person name="Woyke T."/>
            <person name="Wu D."/>
            <person name="Spring S."/>
            <person name="Schroeder M."/>
            <person name="Brambilla E."/>
            <person name="Klenk H.-P."/>
            <person name="Eisen J.A."/>
        </authorList>
    </citation>
    <scope>NUCLEOTIDE SEQUENCE [LARGE SCALE GENOMIC DNA]</scope>
    <source>
        <strain evidence="3">ATCC 49306 / DSM 6799 / DCB-1</strain>
    </source>
</reference>
<dbReference type="Proteomes" id="UP000006055">
    <property type="component" value="Chromosome"/>
</dbReference>
<evidence type="ECO:0000256" key="1">
    <source>
        <dbReference type="SAM" id="Phobius"/>
    </source>
</evidence>
<evidence type="ECO:0000313" key="2">
    <source>
        <dbReference type="EMBL" id="AFM27251.1"/>
    </source>
</evidence>
<keyword evidence="1" id="KW-0812">Transmembrane</keyword>
<dbReference type="Pfam" id="PF13197">
    <property type="entry name" value="DUF4013"/>
    <property type="match status" value="1"/>
</dbReference>
<dbReference type="STRING" id="706587.Desti_4627"/>
<feature type="transmembrane region" description="Helical" evidence="1">
    <location>
        <begin position="309"/>
        <end position="333"/>
    </location>
</feature>
<keyword evidence="3" id="KW-1185">Reference proteome</keyword>
<name>I4CCG0_DESTA</name>
<dbReference type="KEGG" id="dti:Desti_4627"/>
<keyword evidence="1" id="KW-1133">Transmembrane helix</keyword>
<keyword evidence="1" id="KW-0472">Membrane</keyword>
<protein>
    <submittedName>
        <fullName evidence="2">Uncharacterized protein</fullName>
    </submittedName>
</protein>
<feature type="transmembrane region" description="Helical" evidence="1">
    <location>
        <begin position="210"/>
        <end position="230"/>
    </location>
</feature>
<evidence type="ECO:0000313" key="3">
    <source>
        <dbReference type="Proteomes" id="UP000006055"/>
    </source>
</evidence>
<dbReference type="EMBL" id="CP003360">
    <property type="protein sequence ID" value="AFM27251.1"/>
    <property type="molecule type" value="Genomic_DNA"/>
</dbReference>
<feature type="transmembrane region" description="Helical" evidence="1">
    <location>
        <begin position="277"/>
        <end position="303"/>
    </location>
</feature>
<proteinExistence type="predicted"/>
<gene>
    <name evidence="2" type="ordered locus">Desti_4627</name>
</gene>
<dbReference type="RefSeq" id="WP_014812361.1">
    <property type="nucleotide sequence ID" value="NC_018025.1"/>
</dbReference>
<dbReference type="InterPro" id="IPR025098">
    <property type="entry name" value="DUF4013"/>
</dbReference>
<dbReference type="HOGENOM" id="CLU_632716_0_0_7"/>
<feature type="transmembrane region" description="Helical" evidence="1">
    <location>
        <begin position="391"/>
        <end position="415"/>
    </location>
</feature>